<dbReference type="GeneID" id="98673519"/>
<dbReference type="PROSITE" id="PS51123">
    <property type="entry name" value="OMPA_2"/>
    <property type="match status" value="1"/>
</dbReference>
<dbReference type="OrthoDB" id="1453138at2"/>
<evidence type="ECO:0000313" key="5">
    <source>
        <dbReference type="EMBL" id="BBL06905.1"/>
    </source>
</evidence>
<feature type="signal peptide" evidence="3">
    <location>
        <begin position="1"/>
        <end position="23"/>
    </location>
</feature>
<dbReference type="InterPro" id="IPR006665">
    <property type="entry name" value="OmpA-like"/>
</dbReference>
<dbReference type="SUPFAM" id="SSF103088">
    <property type="entry name" value="OmpA-like"/>
    <property type="match status" value="1"/>
</dbReference>
<evidence type="ECO:0000256" key="1">
    <source>
        <dbReference type="PROSITE-ProRule" id="PRU00473"/>
    </source>
</evidence>
<evidence type="ECO:0000256" key="3">
    <source>
        <dbReference type="SAM" id="SignalP"/>
    </source>
</evidence>
<dbReference type="EMBL" id="AP019736">
    <property type="protein sequence ID" value="BBL06905.1"/>
    <property type="molecule type" value="Genomic_DNA"/>
</dbReference>
<gene>
    <name evidence="5" type="ORF">A5CPEGH6_15430</name>
</gene>
<dbReference type="GO" id="GO:0016020">
    <property type="term" value="C:membrane"/>
    <property type="evidence" value="ECO:0007669"/>
    <property type="project" value="UniProtKB-UniRule"/>
</dbReference>
<evidence type="ECO:0000259" key="4">
    <source>
        <dbReference type="PROSITE" id="PS51123"/>
    </source>
</evidence>
<dbReference type="Proteomes" id="UP000319374">
    <property type="component" value="Chromosome"/>
</dbReference>
<keyword evidence="1" id="KW-0472">Membrane</keyword>
<keyword evidence="2" id="KW-0175">Coiled coil</keyword>
<sequence length="394" mass="43608">MKNAFVRGALAATLTLVSAGVMAQENGNRDERGGIVRGPYETNRFFDNIFIGIAGGVNVYHGENDSHGGFGKRLAPALDLNVGKWITPAVGVRIGYSGLNAKGWTFGQTAYAKSPVGEGFYREKFGVSYLHGDFMWNLSDAVSGYKQTRTWNFVPFLGAGWARSYGNGTYKNEFALSAGLLNDIRLCDLLDLTLEMRHLFVNQRFDGVARGGRGEGMTSVTVGLSFKLNRRGFRRVKPVAAPDYTPYLTRIDALENARNILEAEKKTLADENARLREREPETVQVASVSATPVALFFRIGQATLDKKELANLDFYVKNALEADREKVFTLCGSADKATGTAAGNQRLSEKRMEYVYKLLVEKYGVAKERLRKVAEGDRNNLFADPELNRAVIIR</sequence>
<keyword evidence="3" id="KW-0732">Signal</keyword>
<dbReference type="AlphaFoldDB" id="A0A4Y1X1J6"/>
<accession>A0A4Y1X1J6</accession>
<dbReference type="RefSeq" id="WP_141428784.1">
    <property type="nucleotide sequence ID" value="NZ_AP019736.1"/>
</dbReference>
<keyword evidence="6" id="KW-1185">Reference proteome</keyword>
<dbReference type="KEGG" id="ada:A5CPEGH6_15430"/>
<feature type="chain" id="PRO_5021334202" evidence="3">
    <location>
        <begin position="24"/>
        <end position="394"/>
    </location>
</feature>
<name>A0A4Y1X1J6_9BACT</name>
<dbReference type="Gene3D" id="3.30.1330.60">
    <property type="entry name" value="OmpA-like domain"/>
    <property type="match status" value="1"/>
</dbReference>
<reference evidence="6" key="1">
    <citation type="submission" date="2019-06" db="EMBL/GenBank/DDBJ databases">
        <title>Alistipes onderdonkii subsp. vulgaris subsp. nov., Alistipes dispar sp. nov. and Alistipes communis sp. nov., isolated from human faeces, and creation of Alistipes onderdonkii subsp. onderdonkii subsp. nov.</title>
        <authorList>
            <person name="Sakamoto M."/>
            <person name="Ikeyama N."/>
            <person name="Ogata Y."/>
            <person name="Suda W."/>
            <person name="Iino T."/>
            <person name="Hattori M."/>
            <person name="Ohkuma M."/>
        </authorList>
    </citation>
    <scope>NUCLEOTIDE SEQUENCE [LARGE SCALE GENOMIC DNA]</scope>
    <source>
        <strain evidence="6">5CPEGH6</strain>
    </source>
</reference>
<feature type="coiled-coil region" evidence="2">
    <location>
        <begin position="251"/>
        <end position="278"/>
    </location>
</feature>
<protein>
    <submittedName>
        <fullName evidence="5">Porin</fullName>
    </submittedName>
</protein>
<dbReference type="InterPro" id="IPR036737">
    <property type="entry name" value="OmpA-like_sf"/>
</dbReference>
<proteinExistence type="predicted"/>
<evidence type="ECO:0000256" key="2">
    <source>
        <dbReference type="SAM" id="Coils"/>
    </source>
</evidence>
<feature type="domain" description="OmpA-like" evidence="4">
    <location>
        <begin position="284"/>
        <end position="394"/>
    </location>
</feature>
<dbReference type="Pfam" id="PF00691">
    <property type="entry name" value="OmpA"/>
    <property type="match status" value="1"/>
</dbReference>
<organism evidence="5 6">
    <name type="scientific">Alistipes dispar</name>
    <dbReference type="NCBI Taxonomy" id="2585119"/>
    <lineage>
        <taxon>Bacteria</taxon>
        <taxon>Pseudomonadati</taxon>
        <taxon>Bacteroidota</taxon>
        <taxon>Bacteroidia</taxon>
        <taxon>Bacteroidales</taxon>
        <taxon>Rikenellaceae</taxon>
        <taxon>Alistipes</taxon>
    </lineage>
</organism>
<evidence type="ECO:0000313" key="6">
    <source>
        <dbReference type="Proteomes" id="UP000319374"/>
    </source>
</evidence>